<accession>A0A223S0P2</accession>
<dbReference type="Pfam" id="PF14362">
    <property type="entry name" value="DUF4407"/>
    <property type="match status" value="1"/>
</dbReference>
<protein>
    <submittedName>
        <fullName evidence="4">DUF4407 domain-containing protein</fullName>
    </submittedName>
</protein>
<keyword evidence="3" id="KW-1133">Transmembrane helix</keyword>
<keyword evidence="1" id="KW-0175">Coiled coil</keyword>
<dbReference type="EMBL" id="CP022753">
    <property type="protein sequence ID" value="ASU81589.1"/>
    <property type="molecule type" value="Genomic_DNA"/>
</dbReference>
<reference evidence="4 5" key="1">
    <citation type="submission" date="2017-08" db="EMBL/GenBank/DDBJ databases">
        <title>The complete genome sequence of Nocardiopsis gilva YIM 90087.</title>
        <authorList>
            <person name="Yin M."/>
            <person name="Tang S."/>
        </authorList>
    </citation>
    <scope>NUCLEOTIDE SEQUENCE [LARGE SCALE GENOMIC DNA]</scope>
    <source>
        <strain evidence="4 5">YIM 90087</strain>
    </source>
</reference>
<feature type="transmembrane region" description="Helical" evidence="3">
    <location>
        <begin position="90"/>
        <end position="109"/>
    </location>
</feature>
<keyword evidence="5" id="KW-1185">Reference proteome</keyword>
<feature type="region of interest" description="Disordered" evidence="2">
    <location>
        <begin position="399"/>
        <end position="429"/>
    </location>
</feature>
<gene>
    <name evidence="4" type="ORF">CDO52_01185</name>
</gene>
<evidence type="ECO:0000256" key="3">
    <source>
        <dbReference type="SAM" id="Phobius"/>
    </source>
</evidence>
<dbReference type="InterPro" id="IPR025519">
    <property type="entry name" value="DUF4407"/>
</dbReference>
<feature type="transmembrane region" description="Helical" evidence="3">
    <location>
        <begin position="63"/>
        <end position="84"/>
    </location>
</feature>
<evidence type="ECO:0000256" key="2">
    <source>
        <dbReference type="SAM" id="MobiDB-lite"/>
    </source>
</evidence>
<keyword evidence="3" id="KW-0472">Membrane</keyword>
<dbReference type="AlphaFoldDB" id="A0A223S0P2"/>
<name>A0A223S0P2_9ACTN</name>
<dbReference type="Proteomes" id="UP000215005">
    <property type="component" value="Chromosome"/>
</dbReference>
<dbReference type="KEGG" id="ngv:CDO52_01185"/>
<proteinExistence type="predicted"/>
<feature type="region of interest" description="Disordered" evidence="2">
    <location>
        <begin position="1"/>
        <end position="30"/>
    </location>
</feature>
<feature type="compositionally biased region" description="Basic and acidic residues" evidence="2">
    <location>
        <begin position="399"/>
        <end position="427"/>
    </location>
</feature>
<feature type="coiled-coil region" evidence="1">
    <location>
        <begin position="199"/>
        <end position="226"/>
    </location>
</feature>
<organism evidence="4 5">
    <name type="scientific">Nocardiopsis gilva YIM 90087</name>
    <dbReference type="NCBI Taxonomy" id="1235441"/>
    <lineage>
        <taxon>Bacteria</taxon>
        <taxon>Bacillati</taxon>
        <taxon>Actinomycetota</taxon>
        <taxon>Actinomycetes</taxon>
        <taxon>Streptosporangiales</taxon>
        <taxon>Nocardiopsidaceae</taxon>
        <taxon>Nocardiopsis</taxon>
    </lineage>
</organism>
<evidence type="ECO:0000313" key="4">
    <source>
        <dbReference type="EMBL" id="ASU81589.1"/>
    </source>
</evidence>
<evidence type="ECO:0000256" key="1">
    <source>
        <dbReference type="SAM" id="Coils"/>
    </source>
</evidence>
<evidence type="ECO:0000313" key="5">
    <source>
        <dbReference type="Proteomes" id="UP000215005"/>
    </source>
</evidence>
<keyword evidence="3" id="KW-0812">Transmembrane</keyword>
<feature type="compositionally biased region" description="Pro residues" evidence="2">
    <location>
        <begin position="12"/>
        <end position="23"/>
    </location>
</feature>
<sequence length="458" mass="50872">MTTDSATRSAPLPTPPSVPPQEPYRPAAEDTGWGRQVRRLTGVSEELLAWHPGERARYTRQGLVILGTGCMAGLAALIGLGRFTPTPWPLLIPLALFWAALILALDCWLVSTTHGTAGVMKLRVLAGRIALAVLIGFVVAEPLLLYLFQPAIEREVERTSQDEVDSYASMLRRCNPVSGEKVDDPNCDDHLITVSDSTFLSVREELDSATEERDDLAERIGEIESTLAKKNDLARRECNGTEGDGLTGRVGAGPNCQRLRREADDYRSDSRLDEHQRRLLELDGTVGSLESKVGEASGDYESALTKQIDDKIAARADEDGEAGILEEMDALHRLSQNSAYVFIGEWALRLLLITVDALPVLTKLLGGVSAYDRLCSRQRRQESDLYEKELELRYRRETDEKDEELRTREMNRERHIRHTELEAHTDRAQSGADLNTAIDALAARFRGDQDAPADDKAQ</sequence>
<feature type="transmembrane region" description="Helical" evidence="3">
    <location>
        <begin position="129"/>
        <end position="148"/>
    </location>
</feature>